<keyword evidence="2" id="KW-0805">Transcription regulation</keyword>
<dbReference type="Gene3D" id="4.10.240.10">
    <property type="entry name" value="Zn(2)-C6 fungal-type DNA-binding domain"/>
    <property type="match status" value="1"/>
</dbReference>
<dbReference type="GO" id="GO:0003677">
    <property type="term" value="F:DNA binding"/>
    <property type="evidence" value="ECO:0007669"/>
    <property type="project" value="UniProtKB-KW"/>
</dbReference>
<dbReference type="CDD" id="cd12148">
    <property type="entry name" value="fungal_TF_MHR"/>
    <property type="match status" value="1"/>
</dbReference>
<evidence type="ECO:0000256" key="4">
    <source>
        <dbReference type="ARBA" id="ARBA00023163"/>
    </source>
</evidence>
<dbReference type="CDD" id="cd00067">
    <property type="entry name" value="GAL4"/>
    <property type="match status" value="1"/>
</dbReference>
<dbReference type="SUPFAM" id="SSF57701">
    <property type="entry name" value="Zn2/Cys6 DNA-binding domain"/>
    <property type="match status" value="1"/>
</dbReference>
<dbReference type="GO" id="GO:0005634">
    <property type="term" value="C:nucleus"/>
    <property type="evidence" value="ECO:0007669"/>
    <property type="project" value="UniProtKB-SubCell"/>
</dbReference>
<keyword evidence="5" id="KW-0539">Nucleus</keyword>
<proteinExistence type="predicted"/>
<dbReference type="InterPro" id="IPR036864">
    <property type="entry name" value="Zn2-C6_fun-type_DNA-bd_sf"/>
</dbReference>
<dbReference type="EMBL" id="JAPQKI010000009">
    <property type="protein sequence ID" value="KAJ5090714.1"/>
    <property type="molecule type" value="Genomic_DNA"/>
</dbReference>
<dbReference type="InterPro" id="IPR050613">
    <property type="entry name" value="Sec_Metabolite_Reg"/>
</dbReference>
<dbReference type="Pfam" id="PF00172">
    <property type="entry name" value="Zn_clus"/>
    <property type="match status" value="1"/>
</dbReference>
<evidence type="ECO:0000256" key="3">
    <source>
        <dbReference type="ARBA" id="ARBA00023125"/>
    </source>
</evidence>
<evidence type="ECO:0000256" key="2">
    <source>
        <dbReference type="ARBA" id="ARBA00023015"/>
    </source>
</evidence>
<reference evidence="7" key="1">
    <citation type="submission" date="2022-11" db="EMBL/GenBank/DDBJ databases">
        <authorList>
            <person name="Petersen C."/>
        </authorList>
    </citation>
    <scope>NUCLEOTIDE SEQUENCE</scope>
    <source>
        <strain evidence="7">IBT 30761</strain>
    </source>
</reference>
<dbReference type="AlphaFoldDB" id="A0A9W9EZG3"/>
<protein>
    <recommendedName>
        <fullName evidence="6">Zn(2)-C6 fungal-type domain-containing protein</fullName>
    </recommendedName>
</protein>
<dbReference type="OrthoDB" id="39175at2759"/>
<evidence type="ECO:0000259" key="6">
    <source>
        <dbReference type="PROSITE" id="PS50048"/>
    </source>
</evidence>
<organism evidence="7 8">
    <name type="scientific">Penicillium argentinense</name>
    <dbReference type="NCBI Taxonomy" id="1131581"/>
    <lineage>
        <taxon>Eukaryota</taxon>
        <taxon>Fungi</taxon>
        <taxon>Dikarya</taxon>
        <taxon>Ascomycota</taxon>
        <taxon>Pezizomycotina</taxon>
        <taxon>Eurotiomycetes</taxon>
        <taxon>Eurotiomycetidae</taxon>
        <taxon>Eurotiales</taxon>
        <taxon>Aspergillaceae</taxon>
        <taxon>Penicillium</taxon>
    </lineage>
</organism>
<dbReference type="PROSITE" id="PS00463">
    <property type="entry name" value="ZN2_CY6_FUNGAL_1"/>
    <property type="match status" value="1"/>
</dbReference>
<dbReference type="GO" id="GO:0008270">
    <property type="term" value="F:zinc ion binding"/>
    <property type="evidence" value="ECO:0007669"/>
    <property type="project" value="InterPro"/>
</dbReference>
<comment type="caution">
    <text evidence="7">The sequence shown here is derived from an EMBL/GenBank/DDBJ whole genome shotgun (WGS) entry which is preliminary data.</text>
</comment>
<dbReference type="GO" id="GO:0000981">
    <property type="term" value="F:DNA-binding transcription factor activity, RNA polymerase II-specific"/>
    <property type="evidence" value="ECO:0007669"/>
    <property type="project" value="InterPro"/>
</dbReference>
<keyword evidence="4" id="KW-0804">Transcription</keyword>
<comment type="subcellular location">
    <subcellularLocation>
        <location evidence="1">Nucleus</location>
    </subcellularLocation>
</comment>
<dbReference type="InterPro" id="IPR001138">
    <property type="entry name" value="Zn2Cys6_DnaBD"/>
</dbReference>
<feature type="domain" description="Zn(2)-C6 fungal-type" evidence="6">
    <location>
        <begin position="16"/>
        <end position="47"/>
    </location>
</feature>
<dbReference type="SMART" id="SM00066">
    <property type="entry name" value="GAL4"/>
    <property type="match status" value="1"/>
</dbReference>
<dbReference type="RefSeq" id="XP_056472695.1">
    <property type="nucleotide sequence ID" value="XM_056621889.1"/>
</dbReference>
<sequence>MDKQAKMVLGPKPTKACVNCRRLKMKCEVSGPPPCRRCRHTQTACIFKPRANASAIHEFIDEAQSELLAPRSSMHDQQAILDRLDRIEAALGITQEAPEEGNDSRDMSIDEDSDSVPLQGVWNAVAHLRSITRPAPDENIWSRPTIKRLWSSFLNNLPLLHFLSDREAFASPTPLLLASVLYISALHHRSSELASFDAGYFTATCCAINELLTPTLRPGSSTRRDSRMTDTSDYLPPKRKAFNNILGLIMASLSSEAYIDATGSWIAMAYRLWLDHCPSQLDSTTPEWRGLFSGLQVIDIEHASMHMSYPMLPRQPPTPGIQRVDNHQGNAYQGLSDMMHHGLSHFVGRGLPTIWSSINNSVPDSPPAVETSFTEQDSEVIRLWARKLDDWLVRYNGASQPSPSDRQGIVILLQYHLHKLYVLSIYHPARGFNLSSAKITPVERHELLVSARAVLRLRQDDASIWSNWDLIMITWAAILLLRGVEDGMTHQDDLHLIQGHLRSLERSNQSSESIHTILSERLESSMQAMHTPPDTTSAVNVPVPTADDSWTIFDQEIMSLANPPWLFQDSSFTSTPKPPNQVQQMQPGLQSVHYGSGILGTPSHQFAAGAQWGTPEGIQDALPSTLNRIFGNENQGQDNGLI</sequence>
<dbReference type="GeneID" id="81360868"/>
<reference evidence="7" key="2">
    <citation type="journal article" date="2023" name="IMA Fungus">
        <title>Comparative genomic study of the Penicillium genus elucidates a diverse pangenome and 15 lateral gene transfer events.</title>
        <authorList>
            <person name="Petersen C."/>
            <person name="Sorensen T."/>
            <person name="Nielsen M.R."/>
            <person name="Sondergaard T.E."/>
            <person name="Sorensen J.L."/>
            <person name="Fitzpatrick D.A."/>
            <person name="Frisvad J.C."/>
            <person name="Nielsen K.L."/>
        </authorList>
    </citation>
    <scope>NUCLEOTIDE SEQUENCE</scope>
    <source>
        <strain evidence="7">IBT 30761</strain>
    </source>
</reference>
<evidence type="ECO:0000256" key="5">
    <source>
        <dbReference type="ARBA" id="ARBA00023242"/>
    </source>
</evidence>
<dbReference type="PROSITE" id="PS50048">
    <property type="entry name" value="ZN2_CY6_FUNGAL_2"/>
    <property type="match status" value="1"/>
</dbReference>
<evidence type="ECO:0000313" key="8">
    <source>
        <dbReference type="Proteomes" id="UP001149074"/>
    </source>
</evidence>
<evidence type="ECO:0000256" key="1">
    <source>
        <dbReference type="ARBA" id="ARBA00004123"/>
    </source>
</evidence>
<name>A0A9W9EZG3_9EURO</name>
<dbReference type="PANTHER" id="PTHR31001">
    <property type="entry name" value="UNCHARACTERIZED TRANSCRIPTIONAL REGULATORY PROTEIN"/>
    <property type="match status" value="1"/>
</dbReference>
<keyword evidence="8" id="KW-1185">Reference proteome</keyword>
<accession>A0A9W9EZG3</accession>
<evidence type="ECO:0000313" key="7">
    <source>
        <dbReference type="EMBL" id="KAJ5090714.1"/>
    </source>
</evidence>
<keyword evidence="3" id="KW-0238">DNA-binding</keyword>
<dbReference type="Proteomes" id="UP001149074">
    <property type="component" value="Unassembled WGS sequence"/>
</dbReference>
<gene>
    <name evidence="7" type="ORF">N7532_009398</name>
</gene>